<name>A0AAD4DG66_9FUNG</name>
<dbReference type="Pfam" id="PF03985">
    <property type="entry name" value="Paf1"/>
    <property type="match status" value="1"/>
</dbReference>
<evidence type="ECO:0000256" key="3">
    <source>
        <dbReference type="ARBA" id="ARBA00023242"/>
    </source>
</evidence>
<dbReference type="InterPro" id="IPR027267">
    <property type="entry name" value="AH/BAR_dom_sf"/>
</dbReference>
<accession>A0AAD4DG66</accession>
<dbReference type="GO" id="GO:0006368">
    <property type="term" value="P:transcription elongation by RNA polymerase II"/>
    <property type="evidence" value="ECO:0007669"/>
    <property type="project" value="InterPro"/>
</dbReference>
<feature type="coiled-coil region" evidence="4">
    <location>
        <begin position="454"/>
        <end position="481"/>
    </location>
</feature>
<comment type="similarity">
    <text evidence="2">Belongs to the PAF1 family.</text>
</comment>
<feature type="domain" description="BAR" evidence="6">
    <location>
        <begin position="439"/>
        <end position="659"/>
    </location>
</feature>
<dbReference type="PROSITE" id="PS51021">
    <property type="entry name" value="BAR"/>
    <property type="match status" value="1"/>
</dbReference>
<evidence type="ECO:0000256" key="4">
    <source>
        <dbReference type="SAM" id="Coils"/>
    </source>
</evidence>
<dbReference type="GO" id="GO:0005737">
    <property type="term" value="C:cytoplasm"/>
    <property type="evidence" value="ECO:0007669"/>
    <property type="project" value="InterPro"/>
</dbReference>
<dbReference type="SUPFAM" id="SSF103657">
    <property type="entry name" value="BAR/IMD domain-like"/>
    <property type="match status" value="1"/>
</dbReference>
<keyword evidence="3" id="KW-0539">Nucleus</keyword>
<dbReference type="GO" id="GO:0000993">
    <property type="term" value="F:RNA polymerase II complex binding"/>
    <property type="evidence" value="ECO:0007669"/>
    <property type="project" value="TreeGrafter"/>
</dbReference>
<sequence>MSQQPPKKKYGNEFLCKTRYRNTLPLPPFAPKLLALPSSSERYIKYQETGLNEATAQELILDNQYAMPIDLIEMRENFFGEGRPAHDNSNTILNPTDELLLTIPVRTNVGGPTMNALANGAIPAEIHRMPVPKTKLPNVSWLRRTEYISSETPTGAGKGAYKEAPIRKNKMVVDDSREGQIAAIEKTFQRFMKKADRISPARSMTEDEFLASLKHPTKPGVTAVESLPIFPDFNIWGNSYTLVTFDVDPEISNERSVQAQANEQGTSKAQTAQRSSNALIKPMSDANDPETWLAYYLPDMEDAKEINRRKRKRAQMIAQGSIVTEDEEDMKRVIPYTLQRDYTYSTNPCPALSQLVFTFRDDADNTRQKSAFYNTTQSKLMLRKKRVKRYEDDDPPITHIDAKTRTMTSDEMAEKNEALKAISVSGLKKSLNRATTSVMAKTGNMGDRSSDREFEEEEKRAKQLESKAEKLHKEANGYAKSLREMMAAQVRMATTLEQFYDESTPIGPAYQRYKDAVTKMETQARDEVDASYRSSVLEPIGRYYAYFPEINEAIRRRNKKYLEYDHAKSKVRKLVERPSQDSSKLPQAEHEANIARDMYEAMNAQLTSELPKVIDSRVGYLDPSFEAVVKSQLSFAQDASNTLEGLRQFFPPEPQGYELAEQADSILQQMRELTICGLA</sequence>
<dbReference type="PANTHER" id="PTHR23188:SF12">
    <property type="entry name" value="RNA POLYMERASE II-ASSOCIATED FACTOR 1 HOMOLOG"/>
    <property type="match status" value="1"/>
</dbReference>
<dbReference type="PANTHER" id="PTHR23188">
    <property type="entry name" value="RNA POLYMERASE II-ASSOCIATED FACTOR 1 HOMOLOG"/>
    <property type="match status" value="1"/>
</dbReference>
<evidence type="ECO:0000313" key="8">
    <source>
        <dbReference type="Proteomes" id="UP001194580"/>
    </source>
</evidence>
<evidence type="ECO:0000256" key="1">
    <source>
        <dbReference type="ARBA" id="ARBA00004123"/>
    </source>
</evidence>
<keyword evidence="4" id="KW-0175">Coiled coil</keyword>
<protein>
    <recommendedName>
        <fullName evidence="6">BAR domain-containing protein</fullName>
    </recommendedName>
</protein>
<comment type="caution">
    <text evidence="7">The sequence shown here is derived from an EMBL/GenBank/DDBJ whole genome shotgun (WGS) entry which is preliminary data.</text>
</comment>
<dbReference type="Gene3D" id="1.20.1270.60">
    <property type="entry name" value="Arfaptin homology (AH) domain/BAR domain"/>
    <property type="match status" value="1"/>
</dbReference>
<dbReference type="InterPro" id="IPR007133">
    <property type="entry name" value="RNA_pol_II-assoc_Paf1"/>
</dbReference>
<organism evidence="7 8">
    <name type="scientific">Linnemannia exigua</name>
    <dbReference type="NCBI Taxonomy" id="604196"/>
    <lineage>
        <taxon>Eukaryota</taxon>
        <taxon>Fungi</taxon>
        <taxon>Fungi incertae sedis</taxon>
        <taxon>Mucoromycota</taxon>
        <taxon>Mortierellomycotina</taxon>
        <taxon>Mortierellomycetes</taxon>
        <taxon>Mortierellales</taxon>
        <taxon>Mortierellaceae</taxon>
        <taxon>Linnemannia</taxon>
    </lineage>
</organism>
<comment type="subcellular location">
    <subcellularLocation>
        <location evidence="1">Nucleus</location>
    </subcellularLocation>
</comment>
<feature type="region of interest" description="Disordered" evidence="5">
    <location>
        <begin position="255"/>
        <end position="274"/>
    </location>
</feature>
<keyword evidence="8" id="KW-1185">Reference proteome</keyword>
<dbReference type="Proteomes" id="UP001194580">
    <property type="component" value="Unassembled WGS sequence"/>
</dbReference>
<evidence type="ECO:0000313" key="7">
    <source>
        <dbReference type="EMBL" id="KAG0275686.1"/>
    </source>
</evidence>
<gene>
    <name evidence="7" type="ORF">BGZ95_008490</name>
</gene>
<dbReference type="GO" id="GO:0016593">
    <property type="term" value="C:Cdc73/Paf1 complex"/>
    <property type="evidence" value="ECO:0007669"/>
    <property type="project" value="InterPro"/>
</dbReference>
<reference evidence="7" key="1">
    <citation type="journal article" date="2020" name="Fungal Divers.">
        <title>Resolving the Mortierellaceae phylogeny through synthesis of multi-gene phylogenetics and phylogenomics.</title>
        <authorList>
            <person name="Vandepol N."/>
            <person name="Liber J."/>
            <person name="Desiro A."/>
            <person name="Na H."/>
            <person name="Kennedy M."/>
            <person name="Barry K."/>
            <person name="Grigoriev I.V."/>
            <person name="Miller A.N."/>
            <person name="O'Donnell K."/>
            <person name="Stajich J.E."/>
            <person name="Bonito G."/>
        </authorList>
    </citation>
    <scope>NUCLEOTIDE SEQUENCE</scope>
    <source>
        <strain evidence="7">NRRL 28262</strain>
    </source>
</reference>
<dbReference type="GO" id="GO:0003682">
    <property type="term" value="F:chromatin binding"/>
    <property type="evidence" value="ECO:0007669"/>
    <property type="project" value="TreeGrafter"/>
</dbReference>
<evidence type="ECO:0000256" key="2">
    <source>
        <dbReference type="ARBA" id="ARBA00007560"/>
    </source>
</evidence>
<proteinExistence type="inferred from homology"/>
<dbReference type="EMBL" id="JAAAIL010000449">
    <property type="protein sequence ID" value="KAG0275686.1"/>
    <property type="molecule type" value="Genomic_DNA"/>
</dbReference>
<dbReference type="AlphaFoldDB" id="A0AAD4DG66"/>
<dbReference type="SMART" id="SM00721">
    <property type="entry name" value="BAR"/>
    <property type="match status" value="1"/>
</dbReference>
<dbReference type="InterPro" id="IPR004148">
    <property type="entry name" value="BAR_dom"/>
</dbReference>
<evidence type="ECO:0000259" key="6">
    <source>
        <dbReference type="PROSITE" id="PS51021"/>
    </source>
</evidence>
<evidence type="ECO:0000256" key="5">
    <source>
        <dbReference type="SAM" id="MobiDB-lite"/>
    </source>
</evidence>